<dbReference type="SUPFAM" id="SSF52402">
    <property type="entry name" value="Adenine nucleotide alpha hydrolases-like"/>
    <property type="match status" value="1"/>
</dbReference>
<dbReference type="CDD" id="cd01992">
    <property type="entry name" value="TilS_N"/>
    <property type="match status" value="1"/>
</dbReference>
<feature type="domain" description="tRNA(Ile)-lysidine/2-thiocytidine synthase N-terminal" evidence="7">
    <location>
        <begin position="19"/>
        <end position="192"/>
    </location>
</feature>
<evidence type="ECO:0000256" key="5">
    <source>
        <dbReference type="ARBA" id="ARBA00022840"/>
    </source>
</evidence>
<keyword evidence="4" id="KW-0547">Nucleotide-binding</keyword>
<dbReference type="EC" id="6.3.4.19" evidence="1"/>
<evidence type="ECO:0000256" key="2">
    <source>
        <dbReference type="ARBA" id="ARBA00022598"/>
    </source>
</evidence>
<dbReference type="PANTHER" id="PTHR43033:SF1">
    <property type="entry name" value="TRNA(ILE)-LYSIDINE SYNTHASE-RELATED"/>
    <property type="match status" value="1"/>
</dbReference>
<keyword evidence="5" id="KW-0067">ATP-binding</keyword>
<dbReference type="InterPro" id="IPR014729">
    <property type="entry name" value="Rossmann-like_a/b/a_fold"/>
</dbReference>
<dbReference type="InterPro" id="IPR012094">
    <property type="entry name" value="tRNA_Ile_lys_synt"/>
</dbReference>
<gene>
    <name evidence="8" type="ORF">MNB_SV-14-1401</name>
</gene>
<evidence type="ECO:0000256" key="1">
    <source>
        <dbReference type="ARBA" id="ARBA00013267"/>
    </source>
</evidence>
<sequence length="330" mass="39224">MSQIEIPCSIKSNLQDKKNLLAFSAGVDSSALFFLLLENNIDFDIALVNYNLRENSIKEELHAIELAKKYNLKCYTIQAPSFENNFEKNARDFRYDFFDKIISKNSYDNLLTAHQLNDQLEWFLMRLTKGAGTTELLGLEPISKRKNYIIIRPLLNNSKDELLDYLELNNFPYFIDKSNFEEKYERNIFRRNFSDKLLAQYKDGIKRSFDYLREDKQNLFTGYKEVFHYKEMYVLSYQEDSIITRLVDKYLKILGYLLSGNQRKELKRESSVVFGGLWAVEIRDNYIYIAPYLKINMPKKFKEECRKVKFPSKIRAYLYQEQINPKALLI</sequence>
<name>A0A1W1BXW1_9ZZZZ</name>
<protein>
    <recommendedName>
        <fullName evidence="1">tRNA(Ile)-lysidine synthetase</fullName>
        <ecNumber evidence="1">6.3.4.19</ecNumber>
    </recommendedName>
</protein>
<evidence type="ECO:0000313" key="8">
    <source>
        <dbReference type="EMBL" id="SFV58343.1"/>
    </source>
</evidence>
<dbReference type="Pfam" id="PF01171">
    <property type="entry name" value="ATP_bind_3"/>
    <property type="match status" value="1"/>
</dbReference>
<organism evidence="8">
    <name type="scientific">hydrothermal vent metagenome</name>
    <dbReference type="NCBI Taxonomy" id="652676"/>
    <lineage>
        <taxon>unclassified sequences</taxon>
        <taxon>metagenomes</taxon>
        <taxon>ecological metagenomes</taxon>
    </lineage>
</organism>
<dbReference type="Gene3D" id="3.40.50.620">
    <property type="entry name" value="HUPs"/>
    <property type="match status" value="1"/>
</dbReference>
<dbReference type="InterPro" id="IPR012795">
    <property type="entry name" value="tRNA_Ile_lys_synt_N"/>
</dbReference>
<dbReference type="GO" id="GO:0005524">
    <property type="term" value="F:ATP binding"/>
    <property type="evidence" value="ECO:0007669"/>
    <property type="project" value="UniProtKB-KW"/>
</dbReference>
<dbReference type="NCBIfam" id="TIGR02432">
    <property type="entry name" value="lysidine_TilS_N"/>
    <property type="match status" value="1"/>
</dbReference>
<dbReference type="AlphaFoldDB" id="A0A1W1BXW1"/>
<dbReference type="InterPro" id="IPR011063">
    <property type="entry name" value="TilS/TtcA_N"/>
</dbReference>
<dbReference type="GO" id="GO:0008033">
    <property type="term" value="P:tRNA processing"/>
    <property type="evidence" value="ECO:0007669"/>
    <property type="project" value="UniProtKB-KW"/>
</dbReference>
<comment type="catalytic activity">
    <reaction evidence="6">
        <text>cytidine(34) in tRNA(Ile2) + L-lysine + ATP = lysidine(34) in tRNA(Ile2) + AMP + diphosphate + H(+)</text>
        <dbReference type="Rhea" id="RHEA:43744"/>
        <dbReference type="Rhea" id="RHEA-COMP:10625"/>
        <dbReference type="Rhea" id="RHEA-COMP:10670"/>
        <dbReference type="ChEBI" id="CHEBI:15378"/>
        <dbReference type="ChEBI" id="CHEBI:30616"/>
        <dbReference type="ChEBI" id="CHEBI:32551"/>
        <dbReference type="ChEBI" id="CHEBI:33019"/>
        <dbReference type="ChEBI" id="CHEBI:82748"/>
        <dbReference type="ChEBI" id="CHEBI:83665"/>
        <dbReference type="ChEBI" id="CHEBI:456215"/>
        <dbReference type="EC" id="6.3.4.19"/>
    </reaction>
</comment>
<dbReference type="EMBL" id="FPHN01000090">
    <property type="protein sequence ID" value="SFV58343.1"/>
    <property type="molecule type" value="Genomic_DNA"/>
</dbReference>
<reference evidence="8" key="1">
    <citation type="submission" date="2016-10" db="EMBL/GenBank/DDBJ databases">
        <authorList>
            <person name="de Groot N.N."/>
        </authorList>
    </citation>
    <scope>NUCLEOTIDE SEQUENCE</scope>
</reference>
<evidence type="ECO:0000256" key="6">
    <source>
        <dbReference type="ARBA" id="ARBA00048539"/>
    </source>
</evidence>
<keyword evidence="3" id="KW-0819">tRNA processing</keyword>
<accession>A0A1W1BXW1</accession>
<evidence type="ECO:0000259" key="7">
    <source>
        <dbReference type="Pfam" id="PF01171"/>
    </source>
</evidence>
<dbReference type="HAMAP" id="MF_01161">
    <property type="entry name" value="tRNA_Ile_lys_synt"/>
    <property type="match status" value="1"/>
</dbReference>
<evidence type="ECO:0000256" key="3">
    <source>
        <dbReference type="ARBA" id="ARBA00022694"/>
    </source>
</evidence>
<proteinExistence type="inferred from homology"/>
<keyword evidence="2 8" id="KW-0436">Ligase</keyword>
<evidence type="ECO:0000256" key="4">
    <source>
        <dbReference type="ARBA" id="ARBA00022741"/>
    </source>
</evidence>
<dbReference type="PANTHER" id="PTHR43033">
    <property type="entry name" value="TRNA(ILE)-LYSIDINE SYNTHASE-RELATED"/>
    <property type="match status" value="1"/>
</dbReference>
<dbReference type="GO" id="GO:0032267">
    <property type="term" value="F:tRNA(Ile)-lysidine synthase activity"/>
    <property type="evidence" value="ECO:0007669"/>
    <property type="project" value="UniProtKB-EC"/>
</dbReference>